<gene>
    <name evidence="1" type="ORF">JF887_04045</name>
</gene>
<comment type="caution">
    <text evidence="1">The sequence shown here is derived from an EMBL/GenBank/DDBJ whole genome shotgun (WGS) entry which is preliminary data.</text>
</comment>
<protein>
    <submittedName>
        <fullName evidence="1">Flp family type IVb pilin</fullName>
    </submittedName>
</protein>
<dbReference type="Proteomes" id="UP000614410">
    <property type="component" value="Unassembled WGS sequence"/>
</dbReference>
<dbReference type="AlphaFoldDB" id="A0A934KMB0"/>
<sequence length="39" mass="4174">MTEYALILVLIAVLVILVLTVLGKRTQNLYSNVGSGLGQ</sequence>
<reference evidence="1 2" key="1">
    <citation type="submission" date="2020-10" db="EMBL/GenBank/DDBJ databases">
        <title>Ca. Dormibacterota MAGs.</title>
        <authorList>
            <person name="Montgomery K."/>
        </authorList>
    </citation>
    <scope>NUCLEOTIDE SEQUENCE [LARGE SCALE GENOMIC DNA]</scope>
    <source>
        <strain evidence="1">Mitchell_Peninsula_5</strain>
    </source>
</reference>
<evidence type="ECO:0000313" key="2">
    <source>
        <dbReference type="Proteomes" id="UP000614410"/>
    </source>
</evidence>
<organism evidence="1 2">
    <name type="scientific">Candidatus Amunia macphersoniae</name>
    <dbReference type="NCBI Taxonomy" id="3127014"/>
    <lineage>
        <taxon>Bacteria</taxon>
        <taxon>Bacillati</taxon>
        <taxon>Candidatus Dormiibacterota</taxon>
        <taxon>Candidatus Dormibacteria</taxon>
        <taxon>Candidatus Aeolococcales</taxon>
        <taxon>Candidatus Aeolococcaceae</taxon>
        <taxon>Candidatus Amunia</taxon>
    </lineage>
</organism>
<accession>A0A934KMB0</accession>
<dbReference type="EMBL" id="JAEKNN010000020">
    <property type="protein sequence ID" value="MBJ7608590.1"/>
    <property type="molecule type" value="Genomic_DNA"/>
</dbReference>
<name>A0A934KMB0_9BACT</name>
<evidence type="ECO:0000313" key="1">
    <source>
        <dbReference type="EMBL" id="MBJ7608590.1"/>
    </source>
</evidence>
<proteinExistence type="predicted"/>